<dbReference type="PANTHER" id="PTHR30329">
    <property type="entry name" value="STATOR ELEMENT OF FLAGELLAR MOTOR COMPLEX"/>
    <property type="match status" value="1"/>
</dbReference>
<dbReference type="GO" id="GO:0009279">
    <property type="term" value="C:cell outer membrane"/>
    <property type="evidence" value="ECO:0007669"/>
    <property type="project" value="UniProtKB-SubCell"/>
</dbReference>
<proteinExistence type="predicted"/>
<dbReference type="PRINTS" id="PR01021">
    <property type="entry name" value="OMPADOMAIN"/>
</dbReference>
<dbReference type="PRINTS" id="PR01023">
    <property type="entry name" value="NAFLGMOTY"/>
</dbReference>
<dbReference type="SUPFAM" id="SSF48452">
    <property type="entry name" value="TPR-like"/>
    <property type="match status" value="1"/>
</dbReference>
<dbReference type="AlphaFoldDB" id="A0A9X1HTC7"/>
<keyword evidence="8" id="KW-1185">Reference proteome</keyword>
<dbReference type="Gene3D" id="2.120.10.30">
    <property type="entry name" value="TolB, C-terminal domain"/>
    <property type="match status" value="1"/>
</dbReference>
<evidence type="ECO:0000256" key="1">
    <source>
        <dbReference type="ARBA" id="ARBA00004442"/>
    </source>
</evidence>
<evidence type="ECO:0000256" key="3">
    <source>
        <dbReference type="ARBA" id="ARBA00023237"/>
    </source>
</evidence>
<dbReference type="Pfam" id="PF07676">
    <property type="entry name" value="PD40"/>
    <property type="match status" value="3"/>
</dbReference>
<feature type="repeat" description="TPR" evidence="4">
    <location>
        <begin position="103"/>
        <end position="136"/>
    </location>
</feature>
<dbReference type="PANTHER" id="PTHR30329:SF21">
    <property type="entry name" value="LIPOPROTEIN YIAD-RELATED"/>
    <property type="match status" value="1"/>
</dbReference>
<dbReference type="SUPFAM" id="SSF103088">
    <property type="entry name" value="OmpA-like"/>
    <property type="match status" value="1"/>
</dbReference>
<comment type="subcellular location">
    <subcellularLocation>
        <location evidence="1">Cell outer membrane</location>
    </subcellularLocation>
</comment>
<dbReference type="InterPro" id="IPR011990">
    <property type="entry name" value="TPR-like_helical_dom_sf"/>
</dbReference>
<dbReference type="InterPro" id="IPR011659">
    <property type="entry name" value="WD40"/>
</dbReference>
<dbReference type="RefSeq" id="WP_225698772.1">
    <property type="nucleotide sequence ID" value="NZ_JAIXNE010000005.1"/>
</dbReference>
<dbReference type="InterPro" id="IPR036737">
    <property type="entry name" value="OmpA-like_sf"/>
</dbReference>
<dbReference type="SMART" id="SM00028">
    <property type="entry name" value="TPR"/>
    <property type="match status" value="3"/>
</dbReference>
<keyword evidence="2 5" id="KW-0472">Membrane</keyword>
<dbReference type="EMBL" id="JAIXNE010000005">
    <property type="protein sequence ID" value="MCA6077908.1"/>
    <property type="molecule type" value="Genomic_DNA"/>
</dbReference>
<dbReference type="Pfam" id="PF13181">
    <property type="entry name" value="TPR_8"/>
    <property type="match status" value="1"/>
</dbReference>
<dbReference type="PROSITE" id="PS51123">
    <property type="entry name" value="OMPA_2"/>
    <property type="match status" value="1"/>
</dbReference>
<feature type="domain" description="OmpA-like" evidence="6">
    <location>
        <begin position="526"/>
        <end position="641"/>
    </location>
</feature>
<dbReference type="InterPro" id="IPR019734">
    <property type="entry name" value="TPR_rpt"/>
</dbReference>
<name>A0A9X1HTC7_9BACT</name>
<accession>A0A9X1HTC7</accession>
<keyword evidence="3" id="KW-0998">Cell outer membrane</keyword>
<dbReference type="InterPro" id="IPR050330">
    <property type="entry name" value="Bact_OuterMem_StrucFunc"/>
</dbReference>
<evidence type="ECO:0000313" key="8">
    <source>
        <dbReference type="Proteomes" id="UP001139409"/>
    </source>
</evidence>
<dbReference type="Proteomes" id="UP001139409">
    <property type="component" value="Unassembled WGS sequence"/>
</dbReference>
<dbReference type="SUPFAM" id="SSF82171">
    <property type="entry name" value="DPP6 N-terminal domain-like"/>
    <property type="match status" value="1"/>
</dbReference>
<evidence type="ECO:0000256" key="5">
    <source>
        <dbReference type="PROSITE-ProRule" id="PRU00473"/>
    </source>
</evidence>
<sequence>MLRVIFLAGLICSFIFTELEAQIQYNLSTKSKKAAEYFAEADNFRVRGQYDEAISWLQKAIDKDKEFYEAYLQLGLILKALGKLAEAQSVLEKMADLPHPNHAPTYFELADLYIQLGDYESARTNAQSFLDLNPRNSKRASEAQQIIDNANFALENASKAAAYNPVPLPAEVNAFPMQYFPVVTVDGNAIIYTRRNGMTMDYDEDLVISRKDQNGKWQMPESLSPNINSAFNEGTCTISADGRRLIFTSCLGRKGYGSCDLFITERQGDEWSEPRNLGDRVNGPEWDSQPTLSPDGRTLYFVSTRKGGIGGRDIWMTTLNEAGEWTKAVNLGAAVNTAEEDVSPFIHPNNRTLYFASNGRTGFGGYDIYFTERTGDGWSEPQNFGAPVNTGEDQVSLFISANGEKGYYSLEDQSNPSVKSSIYEFDVPSDMRVTSRASYVFGVVTDAETGEVIEADIELFDLASEERVGLVSSDPVSGEYLIVLAEGSDYALYVNETGYLFTSLSFAYDRQTQLEPIRQDITLTPIKEGSRTVLNNIFFETDKYALQERSQTELNKVIRFMNTNPELRIEVSGHTDDVGADDYNLSLSNRRAKSVYDYLTQNGVEPERIRYAGYGEQRPAFPNDSDENRSKNRRIEFEIIN</sequence>
<dbReference type="Gene3D" id="3.30.1330.60">
    <property type="entry name" value="OmpA-like domain"/>
    <property type="match status" value="1"/>
</dbReference>
<protein>
    <submittedName>
        <fullName evidence="7">OmpA family protein</fullName>
    </submittedName>
</protein>
<evidence type="ECO:0000313" key="7">
    <source>
        <dbReference type="EMBL" id="MCA6077908.1"/>
    </source>
</evidence>
<comment type="caution">
    <text evidence="7">The sequence shown here is derived from an EMBL/GenBank/DDBJ whole genome shotgun (WGS) entry which is preliminary data.</text>
</comment>
<dbReference type="Pfam" id="PF00691">
    <property type="entry name" value="OmpA"/>
    <property type="match status" value="1"/>
</dbReference>
<evidence type="ECO:0000256" key="4">
    <source>
        <dbReference type="PROSITE-ProRule" id="PRU00339"/>
    </source>
</evidence>
<dbReference type="InterPro" id="IPR006664">
    <property type="entry name" value="OMP_bac"/>
</dbReference>
<organism evidence="7 8">
    <name type="scientific">Fulvivirga sedimenti</name>
    <dbReference type="NCBI Taxonomy" id="2879465"/>
    <lineage>
        <taxon>Bacteria</taxon>
        <taxon>Pseudomonadati</taxon>
        <taxon>Bacteroidota</taxon>
        <taxon>Cytophagia</taxon>
        <taxon>Cytophagales</taxon>
        <taxon>Fulvivirgaceae</taxon>
        <taxon>Fulvivirga</taxon>
    </lineage>
</organism>
<evidence type="ECO:0000259" key="6">
    <source>
        <dbReference type="PROSITE" id="PS51123"/>
    </source>
</evidence>
<dbReference type="InterPro" id="IPR006665">
    <property type="entry name" value="OmpA-like"/>
</dbReference>
<evidence type="ECO:0000256" key="2">
    <source>
        <dbReference type="ARBA" id="ARBA00023136"/>
    </source>
</evidence>
<dbReference type="Gene3D" id="1.25.40.10">
    <property type="entry name" value="Tetratricopeptide repeat domain"/>
    <property type="match status" value="1"/>
</dbReference>
<dbReference type="InterPro" id="IPR011042">
    <property type="entry name" value="6-blade_b-propeller_TolB-like"/>
</dbReference>
<dbReference type="CDD" id="cd07185">
    <property type="entry name" value="OmpA_C-like"/>
    <property type="match status" value="1"/>
</dbReference>
<keyword evidence="4" id="KW-0802">TPR repeat</keyword>
<dbReference type="PROSITE" id="PS50005">
    <property type="entry name" value="TPR"/>
    <property type="match status" value="1"/>
</dbReference>
<reference evidence="7" key="1">
    <citation type="submission" date="2021-09" db="EMBL/GenBank/DDBJ databases">
        <title>Fulvivirga sp. isolated from coastal sediment.</title>
        <authorList>
            <person name="Yu H."/>
        </authorList>
    </citation>
    <scope>NUCLEOTIDE SEQUENCE</scope>
    <source>
        <strain evidence="7">1062</strain>
    </source>
</reference>
<dbReference type="Pfam" id="PF13414">
    <property type="entry name" value="TPR_11"/>
    <property type="match status" value="1"/>
</dbReference>
<gene>
    <name evidence="7" type="ORF">LDX50_23735</name>
</gene>